<gene>
    <name evidence="1" type="ORF">CUJ86_08825</name>
</gene>
<proteinExistence type="predicted"/>
<evidence type="ECO:0008006" key="3">
    <source>
        <dbReference type="Google" id="ProtNLM"/>
    </source>
</evidence>
<keyword evidence="2" id="KW-1185">Reference proteome</keyword>
<protein>
    <recommendedName>
        <fullName evidence="3">Roadblock/LAMTOR2 domain-containing protein</fullName>
    </recommendedName>
</protein>
<name>A0A483CXQ5_9EURY</name>
<dbReference type="Gene3D" id="3.30.450.30">
    <property type="entry name" value="Dynein light chain 2a, cytoplasmic"/>
    <property type="match status" value="1"/>
</dbReference>
<dbReference type="SUPFAM" id="SSF103196">
    <property type="entry name" value="Roadblock/LC7 domain"/>
    <property type="match status" value="1"/>
</dbReference>
<sequence>MLAFVLNRILAAGAIGISVTSPGGEILGEAGSRDWTGIARLIPSAAGSWGTLADSLGAENFSGALIEAGTHLLLAMPLPDGGTLAAILEPDANTGRVRYEMRKNLDLITSVL</sequence>
<accession>A0A483CXQ5</accession>
<dbReference type="Proteomes" id="UP000292580">
    <property type="component" value="Unassembled WGS sequence"/>
</dbReference>
<dbReference type="EMBL" id="PGCL01000003">
    <property type="protein sequence ID" value="TAJ44123.1"/>
    <property type="molecule type" value="Genomic_DNA"/>
</dbReference>
<comment type="caution">
    <text evidence="1">The sequence shown here is derived from an EMBL/GenBank/DDBJ whole genome shotgun (WGS) entry which is preliminary data.</text>
</comment>
<evidence type="ECO:0000313" key="1">
    <source>
        <dbReference type="EMBL" id="TAJ44123.1"/>
    </source>
</evidence>
<reference evidence="1 2" key="1">
    <citation type="submission" date="2017-11" db="EMBL/GenBank/DDBJ databases">
        <title>Isolation and Characterization of Methanofollis Species from Methane Seep Offshore SW Taiwan.</title>
        <authorList>
            <person name="Teng N.-H."/>
            <person name="Lai M.-C."/>
            <person name="Chen S.-C."/>
        </authorList>
    </citation>
    <scope>NUCLEOTIDE SEQUENCE [LARGE SCALE GENOMIC DNA]</scope>
    <source>
        <strain evidence="1 2">FWC-SCC2</strain>
    </source>
</reference>
<evidence type="ECO:0000313" key="2">
    <source>
        <dbReference type="Proteomes" id="UP000292580"/>
    </source>
</evidence>
<dbReference type="AlphaFoldDB" id="A0A483CXQ5"/>
<organism evidence="1 2">
    <name type="scientific">Methanofollis fontis</name>
    <dbReference type="NCBI Taxonomy" id="2052832"/>
    <lineage>
        <taxon>Archaea</taxon>
        <taxon>Methanobacteriati</taxon>
        <taxon>Methanobacteriota</taxon>
        <taxon>Stenosarchaea group</taxon>
        <taxon>Methanomicrobia</taxon>
        <taxon>Methanomicrobiales</taxon>
        <taxon>Methanomicrobiaceae</taxon>
        <taxon>Methanofollis</taxon>
    </lineage>
</organism>